<dbReference type="Pfam" id="PF12796">
    <property type="entry name" value="Ank_2"/>
    <property type="match status" value="1"/>
</dbReference>
<dbReference type="PANTHER" id="PTHR24198:SF165">
    <property type="entry name" value="ANKYRIN REPEAT-CONTAINING PROTEIN-RELATED"/>
    <property type="match status" value="1"/>
</dbReference>
<keyword evidence="5" id="KW-1185">Reference proteome</keyword>
<proteinExistence type="predicted"/>
<gene>
    <name evidence="4" type="ORF">AB1Y20_023608</name>
</gene>
<dbReference type="Pfam" id="PF13637">
    <property type="entry name" value="Ank_4"/>
    <property type="match status" value="1"/>
</dbReference>
<evidence type="ECO:0000256" key="2">
    <source>
        <dbReference type="ARBA" id="ARBA00023043"/>
    </source>
</evidence>
<accession>A0AB34JEU6</accession>
<dbReference type="AlphaFoldDB" id="A0AB34JEU6"/>
<dbReference type="PANTHER" id="PTHR24198">
    <property type="entry name" value="ANKYRIN REPEAT AND PROTEIN KINASE DOMAIN-CONTAINING PROTEIN"/>
    <property type="match status" value="1"/>
</dbReference>
<dbReference type="GO" id="GO:0005737">
    <property type="term" value="C:cytoplasm"/>
    <property type="evidence" value="ECO:0007669"/>
    <property type="project" value="TreeGrafter"/>
</dbReference>
<dbReference type="SMART" id="SM00248">
    <property type="entry name" value="ANK"/>
    <property type="match status" value="5"/>
</dbReference>
<sequence>MRAQAQQADGRTALHWAARNGHQPMCAWLVSRGADANAGTRDGTVPLHWAIWQAHLHVAAWLVDEAAADLHATNSYGCNAIQWAAQAEEVTACEWLHRRGLDLKLLNRNGHSALHKAAVKGRRAVCEWLLSPEVGLGVEQLQPDGDGNTPSRMARLEGHTELADFLLRAEREASGGMVACESSDSEVAVVSCLGT</sequence>
<evidence type="ECO:0000313" key="5">
    <source>
        <dbReference type="Proteomes" id="UP001515480"/>
    </source>
</evidence>
<evidence type="ECO:0000256" key="1">
    <source>
        <dbReference type="ARBA" id="ARBA00022737"/>
    </source>
</evidence>
<comment type="caution">
    <text evidence="4">The sequence shown here is derived from an EMBL/GenBank/DDBJ whole genome shotgun (WGS) entry which is preliminary data.</text>
</comment>
<dbReference type="InterPro" id="IPR036770">
    <property type="entry name" value="Ankyrin_rpt-contain_sf"/>
</dbReference>
<dbReference type="PROSITE" id="PS50297">
    <property type="entry name" value="ANK_REP_REGION"/>
    <property type="match status" value="1"/>
</dbReference>
<keyword evidence="2 3" id="KW-0040">ANK repeat</keyword>
<evidence type="ECO:0000313" key="4">
    <source>
        <dbReference type="EMBL" id="KAL1520136.1"/>
    </source>
</evidence>
<evidence type="ECO:0000256" key="3">
    <source>
        <dbReference type="PROSITE-ProRule" id="PRU00023"/>
    </source>
</evidence>
<dbReference type="EMBL" id="JBGBPQ010000009">
    <property type="protein sequence ID" value="KAL1520136.1"/>
    <property type="molecule type" value="Genomic_DNA"/>
</dbReference>
<protein>
    <submittedName>
        <fullName evidence="4">Uncharacterized protein</fullName>
    </submittedName>
</protein>
<reference evidence="4 5" key="1">
    <citation type="journal article" date="2024" name="Science">
        <title>Giant polyketide synthase enzymes in the biosynthesis of giant marine polyether toxins.</title>
        <authorList>
            <person name="Fallon T.R."/>
            <person name="Shende V.V."/>
            <person name="Wierzbicki I.H."/>
            <person name="Pendleton A.L."/>
            <person name="Watervoot N.F."/>
            <person name="Auber R.P."/>
            <person name="Gonzalez D.J."/>
            <person name="Wisecaver J.H."/>
            <person name="Moore B.S."/>
        </authorList>
    </citation>
    <scope>NUCLEOTIDE SEQUENCE [LARGE SCALE GENOMIC DNA]</scope>
    <source>
        <strain evidence="4 5">12B1</strain>
    </source>
</reference>
<keyword evidence="1" id="KW-0677">Repeat</keyword>
<dbReference type="Gene3D" id="1.25.40.20">
    <property type="entry name" value="Ankyrin repeat-containing domain"/>
    <property type="match status" value="1"/>
</dbReference>
<organism evidence="4 5">
    <name type="scientific">Prymnesium parvum</name>
    <name type="common">Toxic golden alga</name>
    <dbReference type="NCBI Taxonomy" id="97485"/>
    <lineage>
        <taxon>Eukaryota</taxon>
        <taxon>Haptista</taxon>
        <taxon>Haptophyta</taxon>
        <taxon>Prymnesiophyceae</taxon>
        <taxon>Prymnesiales</taxon>
        <taxon>Prymnesiaceae</taxon>
        <taxon>Prymnesium</taxon>
    </lineage>
</organism>
<dbReference type="Proteomes" id="UP001515480">
    <property type="component" value="Unassembled WGS sequence"/>
</dbReference>
<dbReference type="SUPFAM" id="SSF48403">
    <property type="entry name" value="Ankyrin repeat"/>
    <property type="match status" value="1"/>
</dbReference>
<dbReference type="InterPro" id="IPR002110">
    <property type="entry name" value="Ankyrin_rpt"/>
</dbReference>
<name>A0AB34JEU6_PRYPA</name>
<feature type="repeat" description="ANK" evidence="3">
    <location>
        <begin position="9"/>
        <end position="41"/>
    </location>
</feature>
<dbReference type="PROSITE" id="PS50088">
    <property type="entry name" value="ANK_REPEAT"/>
    <property type="match status" value="1"/>
</dbReference>